<evidence type="ECO:0000256" key="1">
    <source>
        <dbReference type="SAM" id="MobiDB-lite"/>
    </source>
</evidence>
<feature type="compositionally biased region" description="Pro residues" evidence="1">
    <location>
        <begin position="1"/>
        <end position="12"/>
    </location>
</feature>
<evidence type="ECO:0000313" key="2">
    <source>
        <dbReference type="EMBL" id="TKS10372.1"/>
    </source>
</evidence>
<feature type="compositionally biased region" description="Basic and acidic residues" evidence="1">
    <location>
        <begin position="29"/>
        <end position="42"/>
    </location>
</feature>
<reference evidence="2" key="1">
    <citation type="submission" date="2018-10" db="EMBL/GenBank/DDBJ databases">
        <title>Population genomic analysis revealed the cold adaptation of white poplar.</title>
        <authorList>
            <person name="Liu Y.-J."/>
        </authorList>
    </citation>
    <scope>NUCLEOTIDE SEQUENCE [LARGE SCALE GENOMIC DNA]</scope>
    <source>
        <strain evidence="2">PAL-ZL1</strain>
    </source>
</reference>
<comment type="caution">
    <text evidence="2">The sequence shown here is derived from an EMBL/GenBank/DDBJ whole genome shotgun (WGS) entry which is preliminary data.</text>
</comment>
<feature type="region of interest" description="Disordered" evidence="1">
    <location>
        <begin position="102"/>
        <end position="122"/>
    </location>
</feature>
<proteinExistence type="predicted"/>
<name>A0A4U5QIG1_POPAL</name>
<feature type="compositionally biased region" description="Polar residues" evidence="1">
    <location>
        <begin position="19"/>
        <end position="28"/>
    </location>
</feature>
<gene>
    <name evidence="2" type="ORF">D5086_0000084300</name>
</gene>
<dbReference type="EMBL" id="RCHU01000238">
    <property type="protein sequence ID" value="TKS10372.1"/>
    <property type="molecule type" value="Genomic_DNA"/>
</dbReference>
<protein>
    <submittedName>
        <fullName evidence="2">Uncharacterized protein</fullName>
    </submittedName>
</protein>
<dbReference type="AlphaFoldDB" id="A0A4U5QIG1"/>
<organism evidence="2">
    <name type="scientific">Populus alba</name>
    <name type="common">White poplar</name>
    <dbReference type="NCBI Taxonomy" id="43335"/>
    <lineage>
        <taxon>Eukaryota</taxon>
        <taxon>Viridiplantae</taxon>
        <taxon>Streptophyta</taxon>
        <taxon>Embryophyta</taxon>
        <taxon>Tracheophyta</taxon>
        <taxon>Spermatophyta</taxon>
        <taxon>Magnoliopsida</taxon>
        <taxon>eudicotyledons</taxon>
        <taxon>Gunneridae</taxon>
        <taxon>Pentapetalae</taxon>
        <taxon>rosids</taxon>
        <taxon>fabids</taxon>
        <taxon>Malpighiales</taxon>
        <taxon>Salicaceae</taxon>
        <taxon>Saliceae</taxon>
        <taxon>Populus</taxon>
    </lineage>
</organism>
<sequence>MNQLPPPKPANPRHPSTELPKTNHSYESANEREHTMITEEHTITTNQHRRRDSSTERLLEKTLETIKFSADFIRSEQRKLSQDTNHQRNARHKLKHRVCHIQQSTRTQDDIGNGAATSGNPD</sequence>
<feature type="region of interest" description="Disordered" evidence="1">
    <location>
        <begin position="77"/>
        <end position="96"/>
    </location>
</feature>
<feature type="region of interest" description="Disordered" evidence="1">
    <location>
        <begin position="1"/>
        <end position="55"/>
    </location>
</feature>
<accession>A0A4U5QIG1</accession>